<proteinExistence type="predicted"/>
<protein>
    <submittedName>
        <fullName evidence="2">Protein HEADING DATE 3B</fullName>
    </submittedName>
</protein>
<dbReference type="PANTHER" id="PTHR34281:SF2">
    <property type="entry name" value="PROTEIN EARLY FLOWERING 3"/>
    <property type="match status" value="1"/>
</dbReference>
<feature type="region of interest" description="Disordered" evidence="1">
    <location>
        <begin position="418"/>
        <end position="462"/>
    </location>
</feature>
<evidence type="ECO:0000256" key="1">
    <source>
        <dbReference type="SAM" id="MobiDB-lite"/>
    </source>
</evidence>
<keyword evidence="3" id="KW-1185">Reference proteome</keyword>
<dbReference type="GO" id="GO:2000028">
    <property type="term" value="P:regulation of photoperiodism, flowering"/>
    <property type="evidence" value="ECO:0007669"/>
    <property type="project" value="InterPro"/>
</dbReference>
<gene>
    <name evidence="2" type="ORF">COCNU_03G014940</name>
</gene>
<dbReference type="PANTHER" id="PTHR34281">
    <property type="entry name" value="PROTEIN EARLY FLOWERING 3"/>
    <property type="match status" value="1"/>
</dbReference>
<organism evidence="2 3">
    <name type="scientific">Cocos nucifera</name>
    <name type="common">Coconut palm</name>
    <dbReference type="NCBI Taxonomy" id="13894"/>
    <lineage>
        <taxon>Eukaryota</taxon>
        <taxon>Viridiplantae</taxon>
        <taxon>Streptophyta</taxon>
        <taxon>Embryophyta</taxon>
        <taxon>Tracheophyta</taxon>
        <taxon>Spermatophyta</taxon>
        <taxon>Magnoliopsida</taxon>
        <taxon>Liliopsida</taxon>
        <taxon>Arecaceae</taxon>
        <taxon>Arecoideae</taxon>
        <taxon>Cocoseae</taxon>
        <taxon>Attaleinae</taxon>
        <taxon>Cocos</taxon>
    </lineage>
</organism>
<reference evidence="2" key="1">
    <citation type="journal article" date="2017" name="Gigascience">
        <title>The genome draft of coconut (Cocos nucifera).</title>
        <authorList>
            <person name="Xiao Y."/>
            <person name="Xu P."/>
            <person name="Fan H."/>
            <person name="Baudouin L."/>
            <person name="Xia W."/>
            <person name="Bocs S."/>
            <person name="Xu J."/>
            <person name="Li Q."/>
            <person name="Guo A."/>
            <person name="Zhou L."/>
            <person name="Li J."/>
            <person name="Wu Y."/>
            <person name="Ma Z."/>
            <person name="Armero A."/>
            <person name="Issali A.E."/>
            <person name="Liu N."/>
            <person name="Peng M."/>
            <person name="Yang Y."/>
        </authorList>
    </citation>
    <scope>NUCLEOTIDE SEQUENCE</scope>
    <source>
        <tissue evidence="2">Spear leaf of Hainan Tall coconut</tissue>
    </source>
</reference>
<feature type="region of interest" description="Disordered" evidence="1">
    <location>
        <begin position="622"/>
        <end position="663"/>
    </location>
</feature>
<dbReference type="Proteomes" id="UP000797356">
    <property type="component" value="Chromosome 3"/>
</dbReference>
<dbReference type="AlphaFoldDB" id="A0A8K0I4Y3"/>
<evidence type="ECO:0000313" key="3">
    <source>
        <dbReference type="Proteomes" id="UP000797356"/>
    </source>
</evidence>
<sequence>MAKECGHERSVSAPYFIPSDAPAHKFRKVHSHSSNGKIPPATIRKFKRPVRHGNQISSHAACSIADCNLLHPHDVYDRKNSSEEDDDFRVPTFVHSEFAKCSRKNMLVKETQKSSASGVKEPAESYSCTISSFAQLSNFYDKPLKQKSACVVNSRKHESNHTEKEHRETRGIREQTEEFAFHPEIGEKISEPSVFSKASLDHECIRIRNAIDKTFSGNTERSQESSDNGCLGELGEPGCLDSRDVMENGDARMRSGCCSSKSSPRNSHKDPNMADNCYRKLGDKAGVPLELGDGDRNDEMSDTSEDSIAGLNISLDEVVGVIGPKQFWTVRTAIINFFCDQQTPLVCCSQQRNFALQLFELHRLIKVQKLLAASPHLLLGDNHGSNNSMLELPTKNLPAESNIELQPLTELKDNIQEQNQNTKCPTEKKGVHPSPSPDGGLSKKLDQLPSNEPCSGKPPAVAVAPDNRPGPWCFQPPANQWLVPVMSPTEGLIYKPYSGFCPPSAGFVAPTYGGCGPMQLQVVGDFMNQAYVVPATQQQLNMGTPFRSPGVALNHFPAPYGLPVVNPMIPTSVVEQVSPMTRPMEQTEQHSQSSCNMLNLKNETFGGCSWKLNAYKDRELQGSTASSPCERVQGEGRDALGHPVAPPTEGSRQLLQSNESDHQTHVIKVVPHNASSATESAARIFRSIQEERQQLDL</sequence>
<dbReference type="OrthoDB" id="1939092at2759"/>
<accession>A0A8K0I4Y3</accession>
<feature type="region of interest" description="Disordered" evidence="1">
    <location>
        <begin position="253"/>
        <end position="275"/>
    </location>
</feature>
<evidence type="ECO:0000313" key="2">
    <source>
        <dbReference type="EMBL" id="KAG1335375.1"/>
    </source>
</evidence>
<comment type="caution">
    <text evidence="2">The sequence shown here is derived from an EMBL/GenBank/DDBJ whole genome shotgun (WGS) entry which is preliminary data.</text>
</comment>
<reference evidence="2" key="2">
    <citation type="submission" date="2019-07" db="EMBL/GenBank/DDBJ databases">
        <authorList>
            <person name="Yang Y."/>
            <person name="Bocs S."/>
            <person name="Baudouin L."/>
        </authorList>
    </citation>
    <scope>NUCLEOTIDE SEQUENCE</scope>
    <source>
        <tissue evidence="2">Spear leaf of Hainan Tall coconut</tissue>
    </source>
</reference>
<dbReference type="InterPro" id="IPR039319">
    <property type="entry name" value="ELF3-like"/>
</dbReference>
<dbReference type="EMBL" id="CM017874">
    <property type="protein sequence ID" value="KAG1335375.1"/>
    <property type="molecule type" value="Genomic_DNA"/>
</dbReference>
<name>A0A8K0I4Y3_COCNU</name>